<dbReference type="RefSeq" id="WP_184222664.1">
    <property type="nucleotide sequence ID" value="NZ_JACHIP010000013.1"/>
</dbReference>
<dbReference type="InterPro" id="IPR011042">
    <property type="entry name" value="6-blade_b-propeller_TolB-like"/>
</dbReference>
<keyword evidence="2" id="KW-1185">Reference proteome</keyword>
<dbReference type="Gene3D" id="3.40.50.1820">
    <property type="entry name" value="alpha/beta hydrolase"/>
    <property type="match status" value="1"/>
</dbReference>
<dbReference type="Proteomes" id="UP000540989">
    <property type="component" value="Unassembled WGS sequence"/>
</dbReference>
<dbReference type="Gene3D" id="2.120.10.30">
    <property type="entry name" value="TolB, C-terminal domain"/>
    <property type="match status" value="1"/>
</dbReference>
<organism evidence="1 2">
    <name type="scientific">Granulicella aggregans</name>
    <dbReference type="NCBI Taxonomy" id="474949"/>
    <lineage>
        <taxon>Bacteria</taxon>
        <taxon>Pseudomonadati</taxon>
        <taxon>Acidobacteriota</taxon>
        <taxon>Terriglobia</taxon>
        <taxon>Terriglobales</taxon>
        <taxon>Acidobacteriaceae</taxon>
        <taxon>Granulicella</taxon>
    </lineage>
</organism>
<keyword evidence="1" id="KW-0378">Hydrolase</keyword>
<comment type="caution">
    <text evidence="1">The sequence shown here is derived from an EMBL/GenBank/DDBJ whole genome shotgun (WGS) entry which is preliminary data.</text>
</comment>
<accession>A0A7W7ZI69</accession>
<name>A0A7W7ZI69_9BACT</name>
<sequence>MTLRVHFVAIVFALLCPLSKEAYGHSFSVKDDIAMVRFSDPSFDPAIVGSEMARPSPRGDYVAIVTTKGLLATDEIESDLTVFRIKELSVFLEGGGARPQPRIVASIVSYPHREQTISYAPVIKDILWSPDGKGIYFRGENGSGAYQLYLASADGSGSHALTPANQSVDRFDIVANMVVYKASMLVDKHSSEIARVNADALVATGARIQDVVFPSQLGTLEPEVFAISVLEHKNGRWIARRVPGDSSTEMTYLSALFPFVLSPKGHQLVAPMPVSTIPDTWQRFEPVTGSEYLRLLPGKDAQITNAGETLRPLQYMLIDLDTGKRTPLTDAPNARSLGYAFDNSRVAWATDEKRVLATNTFLGTHDDNPLERNRPCGVASFDLPSFEPRCLFFEEKGLDRTAFHIEEVSFGASDDEAIVTLTQRPNRRVTRRYRFFQDSWHLAGEGPAADTTTGSTALLSPEISDMQISVRQSLNEPPKLWVSSRRTGKAREAWDPNPQLADMSFGEVSHYQWDDESGHHWSGLLVKPVGYQSGRRYPLVVQMYNYVDGEFMTDGLHPTAFAARHLASVGFVVLQVRRQVDTLSEDDPEVHLEGYRSAIDSLDAAGMVDRNRVGVVGFSWTCWYAVNAIIKDPQLFKAATIADGLDNSYMQYLMFGAGSESLESQMAQIRQTTPFGQGLKKWVDEAPGFHLDQVQAPVRIEAINPLSVLQEWELYASLRLQNKPVDLIYFPRGTHIHQRPLERLESQQGSVDWFRFWLQGYEDPDPAKAAQYERWRGFAKLRAATARSYASPAGTTPVPSRP</sequence>
<protein>
    <submittedName>
        <fullName evidence="1">Dipeptidyl aminopeptidase/acylaminoacyl peptidase</fullName>
    </submittedName>
</protein>
<dbReference type="SUPFAM" id="SSF82171">
    <property type="entry name" value="DPP6 N-terminal domain-like"/>
    <property type="match status" value="1"/>
</dbReference>
<evidence type="ECO:0000313" key="1">
    <source>
        <dbReference type="EMBL" id="MBB5060385.1"/>
    </source>
</evidence>
<keyword evidence="1" id="KW-0031">Aminopeptidase</keyword>
<dbReference type="AlphaFoldDB" id="A0A7W7ZI69"/>
<dbReference type="EMBL" id="JACHIP010000013">
    <property type="protein sequence ID" value="MBB5060385.1"/>
    <property type="molecule type" value="Genomic_DNA"/>
</dbReference>
<proteinExistence type="predicted"/>
<keyword evidence="1" id="KW-0645">Protease</keyword>
<evidence type="ECO:0000313" key="2">
    <source>
        <dbReference type="Proteomes" id="UP000540989"/>
    </source>
</evidence>
<gene>
    <name evidence="1" type="ORF">HDF16_005121</name>
</gene>
<dbReference type="InterPro" id="IPR029058">
    <property type="entry name" value="AB_hydrolase_fold"/>
</dbReference>
<dbReference type="SUPFAM" id="SSF53474">
    <property type="entry name" value="alpha/beta-Hydrolases"/>
    <property type="match status" value="1"/>
</dbReference>
<dbReference type="GO" id="GO:0004177">
    <property type="term" value="F:aminopeptidase activity"/>
    <property type="evidence" value="ECO:0007669"/>
    <property type="project" value="UniProtKB-KW"/>
</dbReference>
<reference evidence="1 2" key="1">
    <citation type="submission" date="2020-08" db="EMBL/GenBank/DDBJ databases">
        <title>Genomic Encyclopedia of Type Strains, Phase IV (KMG-V): Genome sequencing to study the core and pangenomes of soil and plant-associated prokaryotes.</title>
        <authorList>
            <person name="Whitman W."/>
        </authorList>
    </citation>
    <scope>NUCLEOTIDE SEQUENCE [LARGE SCALE GENOMIC DNA]</scope>
    <source>
        <strain evidence="1 2">M8UP14</strain>
    </source>
</reference>